<protein>
    <submittedName>
        <fullName evidence="2">Hemolysin XhlA</fullName>
    </submittedName>
</protein>
<evidence type="ECO:0000313" key="2">
    <source>
        <dbReference type="EMBL" id="AYQ75073.1"/>
    </source>
</evidence>
<feature type="transmembrane region" description="Helical" evidence="1">
    <location>
        <begin position="72"/>
        <end position="93"/>
    </location>
</feature>
<keyword evidence="1" id="KW-1133">Transmembrane helix</keyword>
<gene>
    <name evidence="2" type="ORF">EAV92_22465</name>
</gene>
<sequence>MRTHPMRQNDKVDEMREFAEMRERLVRLETILEALGEDRETAKLSKETALHAIQAAKSAHHRLDDMKEGQRWLWRTIAGTILASAAAILTSFITGS</sequence>
<keyword evidence="3" id="KW-1185">Reference proteome</keyword>
<dbReference type="Proteomes" id="UP000269097">
    <property type="component" value="Chromosome"/>
</dbReference>
<dbReference type="AlphaFoldDB" id="A0A3G3K3L1"/>
<keyword evidence="1" id="KW-0812">Transmembrane</keyword>
<name>A0A3G3K3L1_9BACL</name>
<accession>A0A3G3K3L1</accession>
<evidence type="ECO:0000256" key="1">
    <source>
        <dbReference type="SAM" id="Phobius"/>
    </source>
</evidence>
<evidence type="ECO:0000313" key="3">
    <source>
        <dbReference type="Proteomes" id="UP000269097"/>
    </source>
</evidence>
<dbReference type="RefSeq" id="WP_123043153.1">
    <property type="nucleotide sequence ID" value="NZ_CP033433.1"/>
</dbReference>
<reference evidence="2 3" key="1">
    <citation type="submission" date="2018-10" db="EMBL/GenBank/DDBJ databases">
        <title>Genome Sequence of Cohnella sp.</title>
        <authorList>
            <person name="Srinivasan S."/>
            <person name="Kim M.K."/>
        </authorList>
    </citation>
    <scope>NUCLEOTIDE SEQUENCE [LARGE SCALE GENOMIC DNA]</scope>
    <source>
        <strain evidence="2 3">18JY8-7</strain>
    </source>
</reference>
<dbReference type="KEGG" id="coh:EAV92_22465"/>
<dbReference type="InterPro" id="IPR019715">
    <property type="entry name" value="Haemolysin_XhlA"/>
</dbReference>
<organism evidence="2 3">
    <name type="scientific">Cohnella candidum</name>
    <dbReference type="NCBI Taxonomy" id="2674991"/>
    <lineage>
        <taxon>Bacteria</taxon>
        <taxon>Bacillati</taxon>
        <taxon>Bacillota</taxon>
        <taxon>Bacilli</taxon>
        <taxon>Bacillales</taxon>
        <taxon>Paenibacillaceae</taxon>
        <taxon>Cohnella</taxon>
    </lineage>
</organism>
<proteinExistence type="predicted"/>
<dbReference type="Pfam" id="PF10779">
    <property type="entry name" value="XhlA"/>
    <property type="match status" value="1"/>
</dbReference>
<keyword evidence="1" id="KW-0472">Membrane</keyword>
<dbReference type="EMBL" id="CP033433">
    <property type="protein sequence ID" value="AYQ75073.1"/>
    <property type="molecule type" value="Genomic_DNA"/>
</dbReference>